<evidence type="ECO:0000313" key="2">
    <source>
        <dbReference type="EMBL" id="EEY22810.1"/>
    </source>
</evidence>
<dbReference type="EMBL" id="DS985226">
    <property type="protein sequence ID" value="EEY22810.1"/>
    <property type="molecule type" value="Genomic_DNA"/>
</dbReference>
<dbReference type="AlphaFoldDB" id="C9SVJ5"/>
<keyword evidence="3" id="KW-1185">Reference proteome</keyword>
<dbReference type="GeneID" id="9534517"/>
<dbReference type="eggNOG" id="KOG4288">
    <property type="taxonomic scope" value="Eukaryota"/>
</dbReference>
<dbReference type="InterPro" id="IPR001509">
    <property type="entry name" value="Epimerase_deHydtase"/>
</dbReference>
<accession>C9SVJ5</accession>
<dbReference type="Proteomes" id="UP000008698">
    <property type="component" value="Unassembled WGS sequence"/>
</dbReference>
<reference evidence="3" key="1">
    <citation type="journal article" date="2011" name="PLoS Pathog.">
        <title>Comparative genomics yields insights into niche adaptation of plant vascular wilt pathogens.</title>
        <authorList>
            <person name="Klosterman S.J."/>
            <person name="Subbarao K.V."/>
            <person name="Kang S."/>
            <person name="Veronese P."/>
            <person name="Gold S.E."/>
            <person name="Thomma B.P.H.J."/>
            <person name="Chen Z."/>
            <person name="Henrissat B."/>
            <person name="Lee Y.-H."/>
            <person name="Park J."/>
            <person name="Garcia-Pedrajas M.D."/>
            <person name="Barbara D.J."/>
            <person name="Anchieta A."/>
            <person name="de Jonge R."/>
            <person name="Santhanam P."/>
            <person name="Maruthachalam K."/>
            <person name="Atallah Z."/>
            <person name="Amyotte S.G."/>
            <person name="Paz Z."/>
            <person name="Inderbitzin P."/>
            <person name="Hayes R.J."/>
            <person name="Heiman D.I."/>
            <person name="Young S."/>
            <person name="Zeng Q."/>
            <person name="Engels R."/>
            <person name="Galagan J."/>
            <person name="Cuomo C.A."/>
            <person name="Dobinson K.F."/>
            <person name="Ma L.-J."/>
        </authorList>
    </citation>
    <scope>NUCLEOTIDE SEQUENCE [LARGE SCALE GENOMIC DNA]</scope>
    <source>
        <strain evidence="3">VaMs.102 / ATCC MYA-4576 / FGSC 10136</strain>
    </source>
</reference>
<feature type="domain" description="NAD-dependent epimerase/dehydratase" evidence="1">
    <location>
        <begin position="10"/>
        <end position="86"/>
    </location>
</feature>
<dbReference type="InterPro" id="IPR036291">
    <property type="entry name" value="NAD(P)-bd_dom_sf"/>
</dbReference>
<dbReference type="Pfam" id="PF01370">
    <property type="entry name" value="Epimerase"/>
    <property type="match status" value="1"/>
</dbReference>
<dbReference type="OMA" id="WERADIF"/>
<protein>
    <submittedName>
        <fullName evidence="2">NAD dependent epimerase/dehydratase family protein</fullName>
    </submittedName>
</protein>
<dbReference type="PANTHER" id="PTHR12126:SF16">
    <property type="entry name" value="MIOREX COMPLEX COMPONENT 2"/>
    <property type="match status" value="1"/>
</dbReference>
<dbReference type="KEGG" id="val:VDBG_08920"/>
<proteinExistence type="predicted"/>
<evidence type="ECO:0000259" key="1">
    <source>
        <dbReference type="Pfam" id="PF01370"/>
    </source>
</evidence>
<dbReference type="RefSeq" id="XP_003001124.1">
    <property type="nucleotide sequence ID" value="XM_003001078.1"/>
</dbReference>
<dbReference type="HOGENOM" id="CLU_055314_1_0_1"/>
<evidence type="ECO:0000313" key="3">
    <source>
        <dbReference type="Proteomes" id="UP000008698"/>
    </source>
</evidence>
<sequence>MSATTAKRLVVCGGNGFLGSRICKYAVQRGWDVTSVSRSGEPRWDTVTSSASPPSWSHKVTWERADILQPSTYAPLLKGADYVVHSMGILLEADYKGAISGRESPLVGLQKAFAPVKDRGIVNPLKQEPGKENIRPTNPADQFSYEVMNRDSAVMLAKQAAAENASAFVYISAAGGAPVLPARYITTKREAESVIASEFPRMRGVFVRPPFLYDSSRKFTLPMAAMTGAGALFNTVTGGVFGGFLGAGGAKPLPVETVAEAVVEALDDDKVRGPIEIPQIEELANKSWRKKHACET</sequence>
<dbReference type="STRING" id="526221.C9SVJ5"/>
<dbReference type="PANTHER" id="PTHR12126">
    <property type="entry name" value="NADH-UBIQUINONE OXIDOREDUCTASE 39 KDA SUBUNIT-RELATED"/>
    <property type="match status" value="1"/>
</dbReference>
<gene>
    <name evidence="2" type="ORF">VDBG_08920</name>
</gene>
<name>C9SVJ5_VERA1</name>
<dbReference type="InterPro" id="IPR051207">
    <property type="entry name" value="ComplexI_NDUFA9_subunit"/>
</dbReference>
<organism evidence="3">
    <name type="scientific">Verticillium alfalfae (strain VaMs.102 / ATCC MYA-4576 / FGSC 10136)</name>
    <name type="common">Verticillium wilt of alfalfa</name>
    <name type="synonym">Verticillium albo-atrum</name>
    <dbReference type="NCBI Taxonomy" id="526221"/>
    <lineage>
        <taxon>Eukaryota</taxon>
        <taxon>Fungi</taxon>
        <taxon>Dikarya</taxon>
        <taxon>Ascomycota</taxon>
        <taxon>Pezizomycotina</taxon>
        <taxon>Sordariomycetes</taxon>
        <taxon>Hypocreomycetidae</taxon>
        <taxon>Glomerellales</taxon>
        <taxon>Plectosphaerellaceae</taxon>
        <taxon>Verticillium</taxon>
    </lineage>
</organism>
<dbReference type="OrthoDB" id="276721at2759"/>
<dbReference type="SUPFAM" id="SSF51735">
    <property type="entry name" value="NAD(P)-binding Rossmann-fold domains"/>
    <property type="match status" value="1"/>
</dbReference>
<dbReference type="Gene3D" id="3.40.50.720">
    <property type="entry name" value="NAD(P)-binding Rossmann-like Domain"/>
    <property type="match status" value="1"/>
</dbReference>
<dbReference type="GO" id="GO:0005739">
    <property type="term" value="C:mitochondrion"/>
    <property type="evidence" value="ECO:0007669"/>
    <property type="project" value="TreeGrafter"/>
</dbReference>
<dbReference type="GO" id="GO:0044877">
    <property type="term" value="F:protein-containing complex binding"/>
    <property type="evidence" value="ECO:0007669"/>
    <property type="project" value="TreeGrafter"/>
</dbReference>